<proteinExistence type="predicted"/>
<dbReference type="RefSeq" id="WP_125163751.1">
    <property type="nucleotide sequence ID" value="NZ_CP034234.1"/>
</dbReference>
<dbReference type="AlphaFoldDB" id="A0A3S5HJY5"/>
<dbReference type="GO" id="GO:0003697">
    <property type="term" value="F:single-stranded DNA binding"/>
    <property type="evidence" value="ECO:0007669"/>
    <property type="project" value="InterPro"/>
</dbReference>
<dbReference type="InterPro" id="IPR012340">
    <property type="entry name" value="NA-bd_OB-fold"/>
</dbReference>
<dbReference type="SUPFAM" id="SSF50249">
    <property type="entry name" value="Nucleic acid-binding proteins"/>
    <property type="match status" value="1"/>
</dbReference>
<organism evidence="3 4">
    <name type="scientific">Erysipelothrix piscisicarius</name>
    <dbReference type="NCBI Taxonomy" id="2485784"/>
    <lineage>
        <taxon>Bacteria</taxon>
        <taxon>Bacillati</taxon>
        <taxon>Bacillota</taxon>
        <taxon>Erysipelotrichia</taxon>
        <taxon>Erysipelotrichales</taxon>
        <taxon>Erysipelotrichaceae</taxon>
        <taxon>Erysipelothrix</taxon>
    </lineage>
</organism>
<dbReference type="InterPro" id="IPR000424">
    <property type="entry name" value="Primosome_PriB/ssb"/>
</dbReference>
<dbReference type="Pfam" id="PF00436">
    <property type="entry name" value="SSB"/>
    <property type="match status" value="1"/>
</dbReference>
<sequence>MKISQKKYQNLSKSQNKRRLISIANKVIITGTIYGEMVQNDVGKEDNKMLVNIITRNDYQNREGNFENTFISCVAWNETASFILRNFQSGDPIEIIGSIINESWEKDGIKHYKDRVPIRKVSFVPKQYIKVKENEEEIFES</sequence>
<gene>
    <name evidence="3" type="ORF">EEI45_00730</name>
</gene>
<dbReference type="PROSITE" id="PS50935">
    <property type="entry name" value="SSB"/>
    <property type="match status" value="1"/>
</dbReference>
<evidence type="ECO:0000256" key="1">
    <source>
        <dbReference type="ARBA" id="ARBA00023125"/>
    </source>
</evidence>
<dbReference type="Proteomes" id="UP000278804">
    <property type="component" value="Chromosome"/>
</dbReference>
<protein>
    <recommendedName>
        <fullName evidence="5">Single-stranded DNA-binding protein</fullName>
    </recommendedName>
</protein>
<evidence type="ECO:0000256" key="2">
    <source>
        <dbReference type="PROSITE-ProRule" id="PRU00252"/>
    </source>
</evidence>
<accession>A0A3S5HJY5</accession>
<dbReference type="KEGG" id="eri:EEI45_00730"/>
<dbReference type="Gene3D" id="2.40.50.140">
    <property type="entry name" value="Nucleic acid-binding proteins"/>
    <property type="match status" value="1"/>
</dbReference>
<evidence type="ECO:0000313" key="4">
    <source>
        <dbReference type="Proteomes" id="UP000278804"/>
    </source>
</evidence>
<evidence type="ECO:0000313" key="3">
    <source>
        <dbReference type="EMBL" id="AZK43528.1"/>
    </source>
</evidence>
<reference evidence="3 4" key="1">
    <citation type="journal article" date="2020" name="Int. J. Syst. Evol. Microbiol.">
        <title>Description of Erysipelothrix piscisicarius sp. nov., an emergent fish pathogen, and assessment of virulence using a tiger barb (Puntigrus tetrazona) infection model.</title>
        <authorList>
            <person name="Pomaranski E.K."/>
            <person name="Griffin M.J."/>
            <person name="Camus A.C."/>
            <person name="Armwood A.R."/>
            <person name="Shelley J."/>
            <person name="Waldbieser G.C."/>
            <person name="LaFrentz B.R."/>
            <person name="Garcia J.C."/>
            <person name="Yanong R."/>
            <person name="Soto E."/>
        </authorList>
    </citation>
    <scope>NUCLEOTIDE SEQUENCE [LARGE SCALE GENOMIC DNA]</scope>
    <source>
        <strain evidence="3 4">15TAL0474</strain>
    </source>
</reference>
<evidence type="ECO:0008006" key="5">
    <source>
        <dbReference type="Google" id="ProtNLM"/>
    </source>
</evidence>
<dbReference type="EMBL" id="CP034234">
    <property type="protein sequence ID" value="AZK43528.1"/>
    <property type="molecule type" value="Genomic_DNA"/>
</dbReference>
<keyword evidence="1 2" id="KW-0238">DNA-binding</keyword>
<name>A0A3S5HJY5_9FIRM</name>
<keyword evidence="4" id="KW-1185">Reference proteome</keyword>